<evidence type="ECO:0000259" key="8">
    <source>
        <dbReference type="PROSITE" id="PS50887"/>
    </source>
</evidence>
<dbReference type="AlphaFoldDB" id="A0AA96RJA9"/>
<keyword evidence="10" id="KW-1185">Reference proteome</keyword>
<feature type="domain" description="GGDEF" evidence="8">
    <location>
        <begin position="397"/>
        <end position="534"/>
    </location>
</feature>
<sequence length="543" mass="62320">MGRMLTLFTNHTIKMRLQLWISTIIVLLAFSIIVPFYFIEKKDRLEEADVQLKQVITLQSLYIERWNQEKLDAIKRFSLSDNAKFHRIGDLKREFQDYAKVESEFQSITYVEPNGYIFPEGSGRSPIYVGDRTYYLRGKEKKSYVSGVVISKDDGKPVITFSVPVLDDHNEFRGIVLGIVTLEMLNKLMSQLSFGETGEVYVLDSQGNIVTASNHAADSMITQRASSEIFTRARSNSKDHSAYTGFRGEKVYGQYRWSPERNWVVVGEITQKEVFYKLNELSVTIIIISLIALLFSIGAAVMIASKMERPIRYLLRATKIIQNGNYDYQINADKIRKAPMELRQLVNTFNLMSGRLKSNISLLEHSAWMDQLTEIHNRRFMMTEGNRQLQMCIAYGQTCSILMMDIDHFKKINDTYGHLVGDAVLHHVASLLKRYVNTETIVARYGGEEFIVLLLHKNAAESAQVAEELRELFMQEPYINEKVTVRITASIGVAEYSPTLEYGTMIMEDMVSRADHSLYRAKSGGRNRVEVDTKGNQEKRFEE</sequence>
<dbReference type="PROSITE" id="PS50885">
    <property type="entry name" value="HAMP"/>
    <property type="match status" value="1"/>
</dbReference>
<dbReference type="CDD" id="cd12914">
    <property type="entry name" value="PDC1_DGC_like"/>
    <property type="match status" value="1"/>
</dbReference>
<reference evidence="9" key="1">
    <citation type="submission" date="2022-02" db="EMBL/GenBank/DDBJ databases">
        <title>Paenibacillus sp. MBLB1832 Whole Genome Shotgun Sequencing.</title>
        <authorList>
            <person name="Hwang C.Y."/>
            <person name="Cho E.-S."/>
            <person name="Seo M.-J."/>
        </authorList>
    </citation>
    <scope>NUCLEOTIDE SEQUENCE</scope>
    <source>
        <strain evidence="9">MBLB1832</strain>
    </source>
</reference>
<dbReference type="PANTHER" id="PTHR45138">
    <property type="entry name" value="REGULATORY COMPONENTS OF SENSORY TRANSDUCTION SYSTEM"/>
    <property type="match status" value="1"/>
</dbReference>
<dbReference type="InterPro" id="IPR000160">
    <property type="entry name" value="GGDEF_dom"/>
</dbReference>
<dbReference type="Pfam" id="PF02743">
    <property type="entry name" value="dCache_1"/>
    <property type="match status" value="1"/>
</dbReference>
<dbReference type="GO" id="GO:0005886">
    <property type="term" value="C:plasma membrane"/>
    <property type="evidence" value="ECO:0007669"/>
    <property type="project" value="UniProtKB-SubCell"/>
</dbReference>
<feature type="transmembrane region" description="Helical" evidence="6">
    <location>
        <begin position="20"/>
        <end position="39"/>
    </location>
</feature>
<dbReference type="Gene3D" id="3.30.70.270">
    <property type="match status" value="1"/>
</dbReference>
<accession>A0AA96RJA9</accession>
<dbReference type="GO" id="GO:0043709">
    <property type="term" value="P:cell adhesion involved in single-species biofilm formation"/>
    <property type="evidence" value="ECO:0007669"/>
    <property type="project" value="TreeGrafter"/>
</dbReference>
<dbReference type="CDD" id="cd01949">
    <property type="entry name" value="GGDEF"/>
    <property type="match status" value="1"/>
</dbReference>
<evidence type="ECO:0000259" key="7">
    <source>
        <dbReference type="PROSITE" id="PS50885"/>
    </source>
</evidence>
<protein>
    <submittedName>
        <fullName evidence="9">Diguanylate cyclase</fullName>
        <ecNumber evidence="9">2.7.7.65</ecNumber>
    </submittedName>
</protein>
<dbReference type="InterPro" id="IPR029787">
    <property type="entry name" value="Nucleotide_cyclase"/>
</dbReference>
<keyword evidence="2" id="KW-1003">Cell membrane</keyword>
<dbReference type="InterPro" id="IPR033479">
    <property type="entry name" value="dCache_1"/>
</dbReference>
<dbReference type="Proteomes" id="UP001304650">
    <property type="component" value="Chromosome"/>
</dbReference>
<gene>
    <name evidence="9" type="ORF">MJB10_03325</name>
</gene>
<dbReference type="GO" id="GO:0007165">
    <property type="term" value="P:signal transduction"/>
    <property type="evidence" value="ECO:0007669"/>
    <property type="project" value="InterPro"/>
</dbReference>
<evidence type="ECO:0000256" key="1">
    <source>
        <dbReference type="ARBA" id="ARBA00004651"/>
    </source>
</evidence>
<dbReference type="EC" id="2.7.7.65" evidence="9"/>
<dbReference type="InterPro" id="IPR003660">
    <property type="entry name" value="HAMP_dom"/>
</dbReference>
<comment type="subcellular location">
    <subcellularLocation>
        <location evidence="1">Cell membrane</location>
        <topology evidence="1">Multi-pass membrane protein</topology>
    </subcellularLocation>
</comment>
<evidence type="ECO:0000256" key="2">
    <source>
        <dbReference type="ARBA" id="ARBA00022475"/>
    </source>
</evidence>
<dbReference type="SMART" id="SM00267">
    <property type="entry name" value="GGDEF"/>
    <property type="match status" value="1"/>
</dbReference>
<evidence type="ECO:0000313" key="10">
    <source>
        <dbReference type="Proteomes" id="UP001304650"/>
    </source>
</evidence>
<dbReference type="RefSeq" id="WP_314801713.1">
    <property type="nucleotide sequence ID" value="NZ_CP130319.1"/>
</dbReference>
<evidence type="ECO:0000256" key="5">
    <source>
        <dbReference type="ARBA" id="ARBA00023136"/>
    </source>
</evidence>
<dbReference type="EMBL" id="CP130319">
    <property type="protein sequence ID" value="WNR45183.1"/>
    <property type="molecule type" value="Genomic_DNA"/>
</dbReference>
<feature type="transmembrane region" description="Helical" evidence="6">
    <location>
        <begin position="281"/>
        <end position="304"/>
    </location>
</feature>
<feature type="domain" description="HAMP" evidence="7">
    <location>
        <begin position="305"/>
        <end position="361"/>
    </location>
</feature>
<dbReference type="CDD" id="cd06225">
    <property type="entry name" value="HAMP"/>
    <property type="match status" value="1"/>
</dbReference>
<dbReference type="KEGG" id="proo:MJB10_03325"/>
<dbReference type="Gene3D" id="3.30.450.20">
    <property type="entry name" value="PAS domain"/>
    <property type="match status" value="1"/>
</dbReference>
<dbReference type="Pfam" id="PF00990">
    <property type="entry name" value="GGDEF"/>
    <property type="match status" value="1"/>
</dbReference>
<evidence type="ECO:0000256" key="6">
    <source>
        <dbReference type="SAM" id="Phobius"/>
    </source>
</evidence>
<keyword evidence="3 6" id="KW-0812">Transmembrane</keyword>
<keyword evidence="9" id="KW-0548">Nucleotidyltransferase</keyword>
<dbReference type="GO" id="GO:1902201">
    <property type="term" value="P:negative regulation of bacterial-type flagellum-dependent cell motility"/>
    <property type="evidence" value="ECO:0007669"/>
    <property type="project" value="TreeGrafter"/>
</dbReference>
<keyword evidence="9" id="KW-0808">Transferase</keyword>
<dbReference type="SUPFAM" id="SSF55073">
    <property type="entry name" value="Nucleotide cyclase"/>
    <property type="match status" value="1"/>
</dbReference>
<name>A0AA96RJA9_9BACL</name>
<dbReference type="InterPro" id="IPR043128">
    <property type="entry name" value="Rev_trsase/Diguanyl_cyclase"/>
</dbReference>
<evidence type="ECO:0000256" key="4">
    <source>
        <dbReference type="ARBA" id="ARBA00022989"/>
    </source>
</evidence>
<dbReference type="NCBIfam" id="TIGR00254">
    <property type="entry name" value="GGDEF"/>
    <property type="match status" value="1"/>
</dbReference>
<keyword evidence="5 6" id="KW-0472">Membrane</keyword>
<evidence type="ECO:0000256" key="3">
    <source>
        <dbReference type="ARBA" id="ARBA00022692"/>
    </source>
</evidence>
<evidence type="ECO:0000313" key="9">
    <source>
        <dbReference type="EMBL" id="WNR45183.1"/>
    </source>
</evidence>
<dbReference type="GO" id="GO:0052621">
    <property type="term" value="F:diguanylate cyclase activity"/>
    <property type="evidence" value="ECO:0007669"/>
    <property type="project" value="UniProtKB-EC"/>
</dbReference>
<proteinExistence type="predicted"/>
<dbReference type="InterPro" id="IPR050469">
    <property type="entry name" value="Diguanylate_Cyclase"/>
</dbReference>
<dbReference type="CDD" id="cd18774">
    <property type="entry name" value="PDC2_HK_sensor"/>
    <property type="match status" value="1"/>
</dbReference>
<dbReference type="FunFam" id="3.30.70.270:FF:000001">
    <property type="entry name" value="Diguanylate cyclase domain protein"/>
    <property type="match status" value="1"/>
</dbReference>
<dbReference type="Gene3D" id="6.10.340.10">
    <property type="match status" value="1"/>
</dbReference>
<organism evidence="9 10">
    <name type="scientific">Paenibacillus roseopurpureus</name>
    <dbReference type="NCBI Taxonomy" id="2918901"/>
    <lineage>
        <taxon>Bacteria</taxon>
        <taxon>Bacillati</taxon>
        <taxon>Bacillota</taxon>
        <taxon>Bacilli</taxon>
        <taxon>Bacillales</taxon>
        <taxon>Paenibacillaceae</taxon>
        <taxon>Paenibacillus</taxon>
    </lineage>
</organism>
<dbReference type="PROSITE" id="PS50887">
    <property type="entry name" value="GGDEF"/>
    <property type="match status" value="1"/>
</dbReference>
<dbReference type="PANTHER" id="PTHR45138:SF9">
    <property type="entry name" value="DIGUANYLATE CYCLASE DGCM-RELATED"/>
    <property type="match status" value="1"/>
</dbReference>
<keyword evidence="4 6" id="KW-1133">Transmembrane helix</keyword>